<dbReference type="Proteomes" id="UP000183685">
    <property type="component" value="Unassembled WGS sequence"/>
</dbReference>
<dbReference type="EMBL" id="FNAK01000004">
    <property type="protein sequence ID" value="SDE03244.1"/>
    <property type="molecule type" value="Genomic_DNA"/>
</dbReference>
<dbReference type="PANTHER" id="PTHR38600">
    <property type="entry name" value="TRANSCRIPTIONAL REGULATORY PROTEIN"/>
    <property type="match status" value="1"/>
</dbReference>
<keyword evidence="3" id="KW-1185">Reference proteome</keyword>
<dbReference type="PROSITE" id="PS50987">
    <property type="entry name" value="HTH_ARSR_2"/>
    <property type="match status" value="1"/>
</dbReference>
<name>A0A1G6ZKF7_9PROT</name>
<gene>
    <name evidence="2" type="ORF">SAMN04488071_1857</name>
</gene>
<dbReference type="Gene3D" id="1.10.10.10">
    <property type="entry name" value="Winged helix-like DNA-binding domain superfamily/Winged helix DNA-binding domain"/>
    <property type="match status" value="1"/>
</dbReference>
<dbReference type="InterPro" id="IPR036388">
    <property type="entry name" value="WH-like_DNA-bd_sf"/>
</dbReference>
<reference evidence="2 3" key="1">
    <citation type="submission" date="2016-10" db="EMBL/GenBank/DDBJ databases">
        <authorList>
            <person name="de Groot N.N."/>
        </authorList>
    </citation>
    <scope>NUCLEOTIDE SEQUENCE [LARGE SCALE GENOMIC DNA]</scope>
    <source>
        <strain evidence="2 3">CGMCC 1.9109</strain>
    </source>
</reference>
<dbReference type="InterPro" id="IPR011991">
    <property type="entry name" value="ArsR-like_HTH"/>
</dbReference>
<dbReference type="SMART" id="SM00418">
    <property type="entry name" value="HTH_ARSR"/>
    <property type="match status" value="1"/>
</dbReference>
<dbReference type="NCBIfam" id="NF033788">
    <property type="entry name" value="HTH_metalloreg"/>
    <property type="match status" value="1"/>
</dbReference>
<dbReference type="AlphaFoldDB" id="A0A1G6ZKF7"/>
<evidence type="ECO:0000313" key="2">
    <source>
        <dbReference type="EMBL" id="SDE03244.1"/>
    </source>
</evidence>
<dbReference type="SUPFAM" id="SSF46785">
    <property type="entry name" value="Winged helix' DNA-binding domain"/>
    <property type="match status" value="1"/>
</dbReference>
<dbReference type="CDD" id="cd00090">
    <property type="entry name" value="HTH_ARSR"/>
    <property type="match status" value="1"/>
</dbReference>
<evidence type="ECO:0000313" key="3">
    <source>
        <dbReference type="Proteomes" id="UP000183685"/>
    </source>
</evidence>
<dbReference type="PANTHER" id="PTHR38600:SF1">
    <property type="entry name" value="TRANSCRIPTIONAL REGULATORY PROTEIN"/>
    <property type="match status" value="1"/>
</dbReference>
<sequence>MENEKQLDTLFHALADRRRRLMLEMLAESPKPVSMLAEEAGLKASAASKNIAVLEAAGLLYKSRQGRVVYCHMNFDAWKQVAGYVAMHARFWSGRLNELERYLKEAGSDDE</sequence>
<dbReference type="STRING" id="637679.GCA_001550055_01998"/>
<evidence type="ECO:0000259" key="1">
    <source>
        <dbReference type="PROSITE" id="PS50987"/>
    </source>
</evidence>
<dbReference type="RefSeq" id="WP_068304467.1">
    <property type="nucleotide sequence ID" value="NZ_FNAK01000004.1"/>
</dbReference>
<proteinExistence type="predicted"/>
<organism evidence="2 3">
    <name type="scientific">Kordiimonas lacus</name>
    <dbReference type="NCBI Taxonomy" id="637679"/>
    <lineage>
        <taxon>Bacteria</taxon>
        <taxon>Pseudomonadati</taxon>
        <taxon>Pseudomonadota</taxon>
        <taxon>Alphaproteobacteria</taxon>
        <taxon>Kordiimonadales</taxon>
        <taxon>Kordiimonadaceae</taxon>
        <taxon>Kordiimonas</taxon>
    </lineage>
</organism>
<feature type="domain" description="HTH arsR-type" evidence="1">
    <location>
        <begin position="1"/>
        <end position="93"/>
    </location>
</feature>
<dbReference type="OrthoDB" id="9790747at2"/>
<protein>
    <submittedName>
        <fullName evidence="2">Helix-turn-helix domain-containing protein</fullName>
    </submittedName>
</protein>
<dbReference type="GO" id="GO:0003700">
    <property type="term" value="F:DNA-binding transcription factor activity"/>
    <property type="evidence" value="ECO:0007669"/>
    <property type="project" value="InterPro"/>
</dbReference>
<dbReference type="InterPro" id="IPR036390">
    <property type="entry name" value="WH_DNA-bd_sf"/>
</dbReference>
<accession>A0A1G6ZKF7</accession>
<dbReference type="InterPro" id="IPR001845">
    <property type="entry name" value="HTH_ArsR_DNA-bd_dom"/>
</dbReference>
<dbReference type="Pfam" id="PF25212">
    <property type="entry name" value="HVO_A0114"/>
    <property type="match status" value="1"/>
</dbReference>